<proteinExistence type="predicted"/>
<evidence type="ECO:0000313" key="3">
    <source>
        <dbReference type="EMBL" id="OPG17005.1"/>
    </source>
</evidence>
<name>A0A162S9M8_9BACL</name>
<dbReference type="Proteomes" id="UP000190229">
    <property type="component" value="Unassembled WGS sequence"/>
</dbReference>
<sequence>MRQNDLGRFSDASFLILSSLATGPKHGYAMMEDIRAFSGTQLEPGTLYGAITRLEKQGWIEALPSEERRRPYRMTDEGVMALRKQVATLEQVAFVGKNRLAMMGGN</sequence>
<evidence type="ECO:0000313" key="4">
    <source>
        <dbReference type="Proteomes" id="UP000077421"/>
    </source>
</evidence>
<dbReference type="PANTHER" id="PTHR33169">
    <property type="entry name" value="PADR-FAMILY TRANSCRIPTIONAL REGULATOR"/>
    <property type="match status" value="1"/>
</dbReference>
<dbReference type="InterPro" id="IPR052509">
    <property type="entry name" value="Metal_resp_DNA-bind_regulator"/>
</dbReference>
<dbReference type="STRING" id="1765683.B2M26_03645"/>
<gene>
    <name evidence="2" type="ORF">AYW79_03595</name>
    <name evidence="3" type="ORF">B2M26_03645</name>
</gene>
<evidence type="ECO:0000259" key="1">
    <source>
        <dbReference type="Pfam" id="PF03551"/>
    </source>
</evidence>
<keyword evidence="5" id="KW-1185">Reference proteome</keyword>
<evidence type="ECO:0000313" key="5">
    <source>
        <dbReference type="Proteomes" id="UP000190229"/>
    </source>
</evidence>
<dbReference type="EMBL" id="LSUQ01000006">
    <property type="protein sequence ID" value="OAG94850.1"/>
    <property type="molecule type" value="Genomic_DNA"/>
</dbReference>
<dbReference type="Gene3D" id="1.10.10.10">
    <property type="entry name" value="Winged helix-like DNA-binding domain superfamily/Winged helix DNA-binding domain"/>
    <property type="match status" value="1"/>
</dbReference>
<dbReference type="OrthoDB" id="9814826at2"/>
<dbReference type="InterPro" id="IPR036388">
    <property type="entry name" value="WH-like_DNA-bd_sf"/>
</dbReference>
<dbReference type="Pfam" id="PF03551">
    <property type="entry name" value="PadR"/>
    <property type="match status" value="1"/>
</dbReference>
<dbReference type="InterPro" id="IPR005149">
    <property type="entry name" value="Tscrpt_reg_PadR_N"/>
</dbReference>
<dbReference type="PANTHER" id="PTHR33169:SF13">
    <property type="entry name" value="PADR-FAMILY TRANSCRIPTIONAL REGULATOR"/>
    <property type="match status" value="1"/>
</dbReference>
<evidence type="ECO:0000313" key="2">
    <source>
        <dbReference type="EMBL" id="OAG94850.1"/>
    </source>
</evidence>
<dbReference type="RefSeq" id="WP_067561696.1">
    <property type="nucleotide sequence ID" value="NZ_LSUQ01000006.1"/>
</dbReference>
<dbReference type="InterPro" id="IPR036390">
    <property type="entry name" value="WH_DNA-bd_sf"/>
</dbReference>
<dbReference type="AlphaFoldDB" id="A0A162S9M8"/>
<organism evidence="2 4">
    <name type="scientific">Ferroacidibacillus organovorans</name>
    <dbReference type="NCBI Taxonomy" id="1765683"/>
    <lineage>
        <taxon>Bacteria</taxon>
        <taxon>Bacillati</taxon>
        <taxon>Bacillota</taxon>
        <taxon>Bacilli</taxon>
        <taxon>Bacillales</taxon>
        <taxon>Alicyclobacillaceae</taxon>
        <taxon>Ferroacidibacillus</taxon>
    </lineage>
</organism>
<protein>
    <submittedName>
        <fullName evidence="2">PadR family transcriptional regulator</fullName>
    </submittedName>
</protein>
<dbReference type="EMBL" id="MWPS01000009">
    <property type="protein sequence ID" value="OPG17005.1"/>
    <property type="molecule type" value="Genomic_DNA"/>
</dbReference>
<accession>A0A162S9M8</accession>
<reference evidence="3 5" key="2">
    <citation type="submission" date="2017-02" db="EMBL/GenBank/DDBJ databases">
        <title>Draft genome of Acidibacillus ferrooxidans Huett2.</title>
        <authorList>
            <person name="Schopf S."/>
        </authorList>
    </citation>
    <scope>NUCLEOTIDE SEQUENCE [LARGE SCALE GENOMIC DNA]</scope>
    <source>
        <strain evidence="3 5">Huett2</strain>
    </source>
</reference>
<reference evidence="2 4" key="1">
    <citation type="submission" date="2016-02" db="EMBL/GenBank/DDBJ databases">
        <title>Draft genome sequence of Acidibacillus ferrooxidans SLC66.</title>
        <authorList>
            <person name="Oliveira G."/>
            <person name="Nancucheo I."/>
            <person name="Dall'Agnol H."/>
            <person name="Johnson B."/>
            <person name="Oliveira R."/>
            <person name="Nunes G.L."/>
            <person name="Tzotzos G."/>
            <person name="Orellana S.C."/>
            <person name="Salim A.C."/>
            <person name="Araujo F.M."/>
        </authorList>
    </citation>
    <scope>NUCLEOTIDE SEQUENCE [LARGE SCALE GENOMIC DNA]</scope>
    <source>
        <strain evidence="2 4">SLC66</strain>
    </source>
</reference>
<dbReference type="Proteomes" id="UP000077421">
    <property type="component" value="Unassembled WGS sequence"/>
</dbReference>
<dbReference type="SUPFAM" id="SSF46785">
    <property type="entry name" value="Winged helix' DNA-binding domain"/>
    <property type="match status" value="1"/>
</dbReference>
<feature type="domain" description="Transcription regulator PadR N-terminal" evidence="1">
    <location>
        <begin position="16"/>
        <end position="83"/>
    </location>
</feature>
<comment type="caution">
    <text evidence="2">The sequence shown here is derived from an EMBL/GenBank/DDBJ whole genome shotgun (WGS) entry which is preliminary data.</text>
</comment>